<sequence>MAADFEAAVEDGLRLSKRIYFGKDRAVAPPKPHTAMERAAGCSYLPNSPMLYAVISDPAVVDNPDMPSYQPHVHGRCDPPALIPLQLNGVLLEVDCYLHTAFVTLTGTWRVHCVMGSRSCDCRIAVPMGEQGSILGVEVEVPRKSYGTEFISVDNDKASENVRKTEDGGFLKAHIFTLTVPQASVDGGTNISVKMKWSQNLLYHDGQFTLRIPFSFPEYVTPAAKKISKREKIELNVNTGPETEILCKTTSHPLKERRRQAGKLGFLYDSEVLSWSSNDFIFSYTVSTSHTFGSVLLNPPLVGDVDRRDMFYCYLYPGKKESGKVFRKEVVFIVDISGSMSGQPLEDTKSALFSGLAKLGPKDLFNVIAFNDETCMFSSTLEPATVENIENANKWVNSNFVASGGTNILLPLNQAIKMLFDNSDSIPIIFLITDGAVEDDKNICGTVRNQLTNYKNISPRIYTLGIGKFCNHYFLRLLAMTSHGHHDAASDVESIESRLEGLFARASSIFLADIAFQNFDVLDDLEVFPSQIPDLSSESPFVVSGRYRGTFPKTLKVNGRLGDMSGFTLDLNVEEAKEIPIAKMAAKHQIELLTAQAWFSKNQELEKKIAKMSELNTVVSEYTNMVLLETQRGKANADTKKIITFSQHKYGLQSSRKGDAHQKEEPKPKVISTMHNIGLGYGSLSATGENIPSGYGDPDELEGAEVFAKSGCGCCGRCWRHCCCMCCIQVCSRMNDQCGIVFTQLISALACLGCYSCCSACCGGEEG</sequence>
<evidence type="ECO:0000259" key="1">
    <source>
        <dbReference type="PROSITE" id="PS50234"/>
    </source>
</evidence>
<dbReference type="SUPFAM" id="SSF53300">
    <property type="entry name" value="vWA-like"/>
    <property type="match status" value="1"/>
</dbReference>
<reference evidence="2 3" key="1">
    <citation type="submission" date="2024-06" db="EMBL/GenBank/DDBJ databases">
        <title>A chromosome level genome sequence of Diviner's sage (Salvia divinorum).</title>
        <authorList>
            <person name="Ford S.A."/>
            <person name="Ro D.-K."/>
            <person name="Ness R.W."/>
            <person name="Phillips M.A."/>
        </authorList>
    </citation>
    <scope>NUCLEOTIDE SEQUENCE [LARGE SCALE GENOMIC DNA]</scope>
    <source>
        <strain evidence="2">SAF-2024a</strain>
        <tissue evidence="2">Leaf</tissue>
    </source>
</reference>
<dbReference type="InterPro" id="IPR036465">
    <property type="entry name" value="vWFA_dom_sf"/>
</dbReference>
<comment type="caution">
    <text evidence="2">The sequence shown here is derived from an EMBL/GenBank/DDBJ whole genome shotgun (WGS) entry which is preliminary data.</text>
</comment>
<dbReference type="EMBL" id="JBEAFC010000015">
    <property type="protein sequence ID" value="KAL1531318.1"/>
    <property type="molecule type" value="Genomic_DNA"/>
</dbReference>
<gene>
    <name evidence="2" type="ORF">AAHA92_34008</name>
</gene>
<keyword evidence="3" id="KW-1185">Reference proteome</keyword>
<dbReference type="Gene3D" id="3.40.50.410">
    <property type="entry name" value="von Willebrand factor, type A domain"/>
    <property type="match status" value="1"/>
</dbReference>
<dbReference type="Proteomes" id="UP001567538">
    <property type="component" value="Unassembled WGS sequence"/>
</dbReference>
<dbReference type="SMART" id="SM00327">
    <property type="entry name" value="VWA"/>
    <property type="match status" value="1"/>
</dbReference>
<dbReference type="InterPro" id="IPR002035">
    <property type="entry name" value="VWF_A"/>
</dbReference>
<organism evidence="2 3">
    <name type="scientific">Salvia divinorum</name>
    <name type="common">Maria pastora</name>
    <name type="synonym">Diviner's sage</name>
    <dbReference type="NCBI Taxonomy" id="28513"/>
    <lineage>
        <taxon>Eukaryota</taxon>
        <taxon>Viridiplantae</taxon>
        <taxon>Streptophyta</taxon>
        <taxon>Embryophyta</taxon>
        <taxon>Tracheophyta</taxon>
        <taxon>Spermatophyta</taxon>
        <taxon>Magnoliopsida</taxon>
        <taxon>eudicotyledons</taxon>
        <taxon>Gunneridae</taxon>
        <taxon>Pentapetalae</taxon>
        <taxon>asterids</taxon>
        <taxon>lamiids</taxon>
        <taxon>Lamiales</taxon>
        <taxon>Lamiaceae</taxon>
        <taxon>Nepetoideae</taxon>
        <taxon>Mentheae</taxon>
        <taxon>Salviinae</taxon>
        <taxon>Salvia</taxon>
        <taxon>Salvia subgen. Calosphace</taxon>
    </lineage>
</organism>
<evidence type="ECO:0000313" key="2">
    <source>
        <dbReference type="EMBL" id="KAL1531318.1"/>
    </source>
</evidence>
<dbReference type="PANTHER" id="PTHR46503">
    <property type="entry name" value="INTER-ALPHA-TRYPSIN INHIBITOR HEAVY CHAIN-LIKE PROTEIN"/>
    <property type="match status" value="1"/>
</dbReference>
<dbReference type="Pfam" id="PF13768">
    <property type="entry name" value="VWA_3"/>
    <property type="match status" value="1"/>
</dbReference>
<feature type="domain" description="VWFA" evidence="1">
    <location>
        <begin position="329"/>
        <end position="502"/>
    </location>
</feature>
<protein>
    <recommendedName>
        <fullName evidence="1">VWFA domain-containing protein</fullName>
    </recommendedName>
</protein>
<accession>A0ABD1FKW4</accession>
<proteinExistence type="predicted"/>
<dbReference type="AlphaFoldDB" id="A0ABD1FKW4"/>
<dbReference type="PANTHER" id="PTHR46503:SF1">
    <property type="entry name" value="INTER-ALPHA-TRYPSIN INHIBITOR HEAVY CHAIN-LIKE PROTEIN"/>
    <property type="match status" value="1"/>
</dbReference>
<name>A0ABD1FKW4_SALDI</name>
<evidence type="ECO:0000313" key="3">
    <source>
        <dbReference type="Proteomes" id="UP001567538"/>
    </source>
</evidence>
<dbReference type="PROSITE" id="PS50234">
    <property type="entry name" value="VWFA"/>
    <property type="match status" value="1"/>
</dbReference>